<dbReference type="InterPro" id="IPR050681">
    <property type="entry name" value="CDF/SLC30A"/>
</dbReference>
<proteinExistence type="predicted"/>
<comment type="subcellular location">
    <subcellularLocation>
        <location evidence="1">Membrane</location>
        <topology evidence="1">Multi-pass membrane protein</topology>
    </subcellularLocation>
</comment>
<dbReference type="AlphaFoldDB" id="A0A7S4E6T5"/>
<sequence>MRSDDARSAGDATNAPPRCASPRSASHAALLEDETPAVCGAGDASPASHALLENDAAADGCCCCRNERCTNHAKVLTVALVLFLSITCAQFGLALLARSNTLLVDCASMLVDSATYAGNLWAVCRETNDPEDAARGALVTSGLSILVLAAITAWGLSGAVQDLRRRHPPDRVNAEIVLILGIFGLVFDAATLLAFRAWGHTEEDDETGIELVGTGEEHDFEDIERTADEMNMCSAFSHVAADTIRSVTSVSLGLLIMLRPDLNGAKWDAYATLIVTATVLLGSVHLAVDWCRVARGLARARRRAEILSKLTPRRVFEESKDSEECGSLV</sequence>
<evidence type="ECO:0000256" key="5">
    <source>
        <dbReference type="ARBA" id="ARBA00023136"/>
    </source>
</evidence>
<dbReference type="PANTHER" id="PTHR11562:SF17">
    <property type="entry name" value="RE54080P-RELATED"/>
    <property type="match status" value="1"/>
</dbReference>
<feature type="region of interest" description="Disordered" evidence="6">
    <location>
        <begin position="1"/>
        <end position="23"/>
    </location>
</feature>
<dbReference type="GO" id="GO:0005886">
    <property type="term" value="C:plasma membrane"/>
    <property type="evidence" value="ECO:0007669"/>
    <property type="project" value="TreeGrafter"/>
</dbReference>
<evidence type="ECO:0000313" key="10">
    <source>
        <dbReference type="EMBL" id="CAH0369119.1"/>
    </source>
</evidence>
<evidence type="ECO:0000256" key="4">
    <source>
        <dbReference type="ARBA" id="ARBA00022989"/>
    </source>
</evidence>
<dbReference type="PANTHER" id="PTHR11562">
    <property type="entry name" value="CATION EFFLUX PROTEIN/ ZINC TRANSPORTER"/>
    <property type="match status" value="1"/>
</dbReference>
<dbReference type="EMBL" id="CAKKNE010000002">
    <property type="protein sequence ID" value="CAH0369119.1"/>
    <property type="molecule type" value="Genomic_DNA"/>
</dbReference>
<keyword evidence="5 7" id="KW-0472">Membrane</keyword>
<dbReference type="Proteomes" id="UP000789595">
    <property type="component" value="Unassembled WGS sequence"/>
</dbReference>
<feature type="transmembrane region" description="Helical" evidence="7">
    <location>
        <begin position="136"/>
        <end position="156"/>
    </location>
</feature>
<feature type="transmembrane region" description="Helical" evidence="7">
    <location>
        <begin position="176"/>
        <end position="195"/>
    </location>
</feature>
<gene>
    <name evidence="9" type="ORF">PCAL00307_LOCUS9297</name>
    <name evidence="10" type="ORF">PECAL_2P22270</name>
</gene>
<feature type="domain" description="Cation efflux protein transmembrane" evidence="8">
    <location>
        <begin position="76"/>
        <end position="289"/>
    </location>
</feature>
<feature type="transmembrane region" description="Helical" evidence="7">
    <location>
        <begin position="270"/>
        <end position="293"/>
    </location>
</feature>
<keyword evidence="4 7" id="KW-1133">Transmembrane helix</keyword>
<dbReference type="InterPro" id="IPR027469">
    <property type="entry name" value="Cation_efflux_TMD_sf"/>
</dbReference>
<dbReference type="Pfam" id="PF01545">
    <property type="entry name" value="Cation_efflux"/>
    <property type="match status" value="1"/>
</dbReference>
<keyword evidence="11" id="KW-1185">Reference proteome</keyword>
<accession>A0A7S4E6T5</accession>
<evidence type="ECO:0000256" key="3">
    <source>
        <dbReference type="ARBA" id="ARBA00022906"/>
    </source>
</evidence>
<dbReference type="InterPro" id="IPR058533">
    <property type="entry name" value="Cation_efflux_TM"/>
</dbReference>
<keyword evidence="3" id="KW-0813">Transport</keyword>
<evidence type="ECO:0000313" key="11">
    <source>
        <dbReference type="Proteomes" id="UP000789595"/>
    </source>
</evidence>
<dbReference type="OrthoDB" id="47927at2759"/>
<evidence type="ECO:0000256" key="6">
    <source>
        <dbReference type="SAM" id="MobiDB-lite"/>
    </source>
</evidence>
<name>A0A7S4E6T5_9STRA</name>
<keyword evidence="2 7" id="KW-0812">Transmembrane</keyword>
<evidence type="ECO:0000256" key="1">
    <source>
        <dbReference type="ARBA" id="ARBA00004141"/>
    </source>
</evidence>
<evidence type="ECO:0000256" key="7">
    <source>
        <dbReference type="SAM" id="Phobius"/>
    </source>
</evidence>
<keyword evidence="3" id="KW-0862">Zinc</keyword>
<keyword evidence="3" id="KW-0406">Ion transport</keyword>
<keyword evidence="3" id="KW-0864">Zinc transport</keyword>
<reference evidence="9" key="1">
    <citation type="submission" date="2021-01" db="EMBL/GenBank/DDBJ databases">
        <authorList>
            <person name="Corre E."/>
            <person name="Pelletier E."/>
            <person name="Niang G."/>
            <person name="Scheremetjew M."/>
            <person name="Finn R."/>
            <person name="Kale V."/>
            <person name="Holt S."/>
            <person name="Cochrane G."/>
            <person name="Meng A."/>
            <person name="Brown T."/>
            <person name="Cohen L."/>
        </authorList>
    </citation>
    <scope>NUCLEOTIDE SEQUENCE</scope>
    <source>
        <strain evidence="9">CCMP1756</strain>
    </source>
</reference>
<dbReference type="EMBL" id="HBIW01010891">
    <property type="protein sequence ID" value="CAE0693861.1"/>
    <property type="molecule type" value="Transcribed_RNA"/>
</dbReference>
<reference evidence="10" key="2">
    <citation type="submission" date="2021-11" db="EMBL/GenBank/DDBJ databases">
        <authorList>
            <consortium name="Genoscope - CEA"/>
            <person name="William W."/>
        </authorList>
    </citation>
    <scope>NUCLEOTIDE SEQUENCE</scope>
</reference>
<protein>
    <recommendedName>
        <fullName evidence="8">Cation efflux protein transmembrane domain-containing protein</fullName>
    </recommendedName>
</protein>
<evidence type="ECO:0000313" key="9">
    <source>
        <dbReference type="EMBL" id="CAE0693861.1"/>
    </source>
</evidence>
<organism evidence="9">
    <name type="scientific">Pelagomonas calceolata</name>
    <dbReference type="NCBI Taxonomy" id="35677"/>
    <lineage>
        <taxon>Eukaryota</taxon>
        <taxon>Sar</taxon>
        <taxon>Stramenopiles</taxon>
        <taxon>Ochrophyta</taxon>
        <taxon>Pelagophyceae</taxon>
        <taxon>Pelagomonadales</taxon>
        <taxon>Pelagomonadaceae</taxon>
        <taxon>Pelagomonas</taxon>
    </lineage>
</organism>
<dbReference type="Gene3D" id="1.20.1510.10">
    <property type="entry name" value="Cation efflux protein transmembrane domain"/>
    <property type="match status" value="1"/>
</dbReference>
<dbReference type="GO" id="GO:0005385">
    <property type="term" value="F:zinc ion transmembrane transporter activity"/>
    <property type="evidence" value="ECO:0007669"/>
    <property type="project" value="TreeGrafter"/>
</dbReference>
<feature type="transmembrane region" description="Helical" evidence="7">
    <location>
        <begin position="75"/>
        <end position="96"/>
    </location>
</feature>
<evidence type="ECO:0000259" key="8">
    <source>
        <dbReference type="Pfam" id="PF01545"/>
    </source>
</evidence>
<evidence type="ECO:0000256" key="2">
    <source>
        <dbReference type="ARBA" id="ARBA00022692"/>
    </source>
</evidence>
<dbReference type="SUPFAM" id="SSF161111">
    <property type="entry name" value="Cation efflux protein transmembrane domain-like"/>
    <property type="match status" value="1"/>
</dbReference>